<dbReference type="EMBL" id="CADEPM010000003">
    <property type="protein sequence ID" value="CAB3403481.1"/>
    <property type="molecule type" value="Genomic_DNA"/>
</dbReference>
<sequence>MENDIGLMETQLELKRNLIRDVLGTIETLDEKEHARKLRRQMKNILGAEIIHENAENLKFSIDFGNSICFGAFFVAQLTLENRSECELVPCVHTYPISESCRWTIFAEKNSLEILSSVPSNSSAILMMSVPKSLLYANKSLKVVVDAEFLPRNAKKFSPNFYAIVTSLQNFGEIPPPATCSMSIDRPNVERCDLAELQRHESANRDIFDLAQFILAAFECRSLRDPIEFSEFREKIDNFQCFEHDDHRLLIGDAQFTGIVLVSKRNCPIERIYGESQLIGGFEAFLNSKFH</sequence>
<comment type="caution">
    <text evidence="1">The sequence shown here is derived from an EMBL/GenBank/DDBJ whole genome shotgun (WGS) entry which is preliminary data.</text>
</comment>
<proteinExistence type="predicted"/>
<organism evidence="1 2">
    <name type="scientific">Caenorhabditis bovis</name>
    <dbReference type="NCBI Taxonomy" id="2654633"/>
    <lineage>
        <taxon>Eukaryota</taxon>
        <taxon>Metazoa</taxon>
        <taxon>Ecdysozoa</taxon>
        <taxon>Nematoda</taxon>
        <taxon>Chromadorea</taxon>
        <taxon>Rhabditida</taxon>
        <taxon>Rhabditina</taxon>
        <taxon>Rhabditomorpha</taxon>
        <taxon>Rhabditoidea</taxon>
        <taxon>Rhabditidae</taxon>
        <taxon>Peloderinae</taxon>
        <taxon>Caenorhabditis</taxon>
    </lineage>
</organism>
<protein>
    <submittedName>
        <fullName evidence="1">Uncharacterized protein</fullName>
    </submittedName>
</protein>
<evidence type="ECO:0000313" key="1">
    <source>
        <dbReference type="EMBL" id="CAB3403481.1"/>
    </source>
</evidence>
<accession>A0A8S1EZG0</accession>
<name>A0A8S1EZG0_9PELO</name>
<evidence type="ECO:0000313" key="2">
    <source>
        <dbReference type="Proteomes" id="UP000494206"/>
    </source>
</evidence>
<gene>
    <name evidence="1" type="ORF">CBOVIS_LOCUS5948</name>
</gene>
<dbReference type="AlphaFoldDB" id="A0A8S1EZG0"/>
<keyword evidence="2" id="KW-1185">Reference proteome</keyword>
<dbReference type="Proteomes" id="UP000494206">
    <property type="component" value="Unassembled WGS sequence"/>
</dbReference>
<reference evidence="1 2" key="1">
    <citation type="submission" date="2020-04" db="EMBL/GenBank/DDBJ databases">
        <authorList>
            <person name="Laetsch R D."/>
            <person name="Stevens L."/>
            <person name="Kumar S."/>
            <person name="Blaxter L. M."/>
        </authorList>
    </citation>
    <scope>NUCLEOTIDE SEQUENCE [LARGE SCALE GENOMIC DNA]</scope>
</reference>